<proteinExistence type="predicted"/>
<organism evidence="2 3">
    <name type="scientific">Tanacetum coccineum</name>
    <dbReference type="NCBI Taxonomy" id="301880"/>
    <lineage>
        <taxon>Eukaryota</taxon>
        <taxon>Viridiplantae</taxon>
        <taxon>Streptophyta</taxon>
        <taxon>Embryophyta</taxon>
        <taxon>Tracheophyta</taxon>
        <taxon>Spermatophyta</taxon>
        <taxon>Magnoliopsida</taxon>
        <taxon>eudicotyledons</taxon>
        <taxon>Gunneridae</taxon>
        <taxon>Pentapetalae</taxon>
        <taxon>asterids</taxon>
        <taxon>campanulids</taxon>
        <taxon>Asterales</taxon>
        <taxon>Asteraceae</taxon>
        <taxon>Asteroideae</taxon>
        <taxon>Anthemideae</taxon>
        <taxon>Anthemidinae</taxon>
        <taxon>Tanacetum</taxon>
    </lineage>
</organism>
<accession>A0ABQ5DNP7</accession>
<reference evidence="2" key="2">
    <citation type="submission" date="2022-01" db="EMBL/GenBank/DDBJ databases">
        <authorList>
            <person name="Yamashiro T."/>
            <person name="Shiraishi A."/>
            <person name="Satake H."/>
            <person name="Nakayama K."/>
        </authorList>
    </citation>
    <scope>NUCLEOTIDE SEQUENCE</scope>
</reference>
<name>A0ABQ5DNP7_9ASTR</name>
<protein>
    <recommendedName>
        <fullName evidence="4">Zinc finger, CCHC-type</fullName>
    </recommendedName>
</protein>
<evidence type="ECO:0008006" key="4">
    <source>
        <dbReference type="Google" id="ProtNLM"/>
    </source>
</evidence>
<sequence>MVRFDLIHTFYAYKQGEGRPVGLYVIKMKNYVAQLERLGYVLVQDLSVALILNGPSSGRIQKSIKKSLDAKGKGKGKGKGKDKSYIPKPKNPKPSAKEHTTKDDTAKKWWNAVYEAHNKVACLMLESMTPELHGQLENSSPYEILQELKSMFEKQARMERFDLIHSFYAYKQEEGRPVGPYVIKMKNYVAQLERLGGKIQKSIKKSLNAKGKGKGKGKGKDKSYIPKPKNPKPFAEEHPAKDDTCHHYKEVGHWKKNFHGYLVVLIKKKKKVSTASSPSIFTIELFFFLINHGCTTLVVVLTSVTQNRVLEEKEN</sequence>
<keyword evidence="3" id="KW-1185">Reference proteome</keyword>
<dbReference type="Proteomes" id="UP001151760">
    <property type="component" value="Unassembled WGS sequence"/>
</dbReference>
<gene>
    <name evidence="2" type="ORF">Tco_0940686</name>
</gene>
<evidence type="ECO:0000256" key="1">
    <source>
        <dbReference type="SAM" id="MobiDB-lite"/>
    </source>
</evidence>
<feature type="region of interest" description="Disordered" evidence="1">
    <location>
        <begin position="206"/>
        <end position="241"/>
    </location>
</feature>
<evidence type="ECO:0000313" key="2">
    <source>
        <dbReference type="EMBL" id="GJT40821.1"/>
    </source>
</evidence>
<dbReference type="EMBL" id="BQNB010015507">
    <property type="protein sequence ID" value="GJT40821.1"/>
    <property type="molecule type" value="Genomic_DNA"/>
</dbReference>
<evidence type="ECO:0000313" key="3">
    <source>
        <dbReference type="Proteomes" id="UP001151760"/>
    </source>
</evidence>
<dbReference type="Pfam" id="PF14223">
    <property type="entry name" value="Retrotran_gag_2"/>
    <property type="match status" value="1"/>
</dbReference>
<comment type="caution">
    <text evidence="2">The sequence shown here is derived from an EMBL/GenBank/DDBJ whole genome shotgun (WGS) entry which is preliminary data.</text>
</comment>
<feature type="region of interest" description="Disordered" evidence="1">
    <location>
        <begin position="62"/>
        <end position="103"/>
    </location>
</feature>
<reference evidence="2" key="1">
    <citation type="journal article" date="2022" name="Int. J. Mol. Sci.">
        <title>Draft Genome of Tanacetum Coccineum: Genomic Comparison of Closely Related Tanacetum-Family Plants.</title>
        <authorList>
            <person name="Yamashiro T."/>
            <person name="Shiraishi A."/>
            <person name="Nakayama K."/>
            <person name="Satake H."/>
        </authorList>
    </citation>
    <scope>NUCLEOTIDE SEQUENCE</scope>
</reference>